<dbReference type="KEGG" id="parq:DSM112329_04607"/>
<reference evidence="2" key="1">
    <citation type="submission" date="2022-12" db="EMBL/GenBank/DDBJ databases">
        <title>Paraconexibacter alkalitolerans sp. nov. and Baekduia alba sp. nov., isolated from soil and emended description of the genera Paraconexibacter (Chun et al., 2020) and Baekduia (An et al., 2020).</title>
        <authorList>
            <person name="Vieira S."/>
            <person name="Huber K.J."/>
            <person name="Geppert A."/>
            <person name="Wolf J."/>
            <person name="Neumann-Schaal M."/>
            <person name="Muesken M."/>
            <person name="Overmann J."/>
        </authorList>
    </citation>
    <scope>NUCLEOTIDE SEQUENCE</scope>
    <source>
        <strain evidence="2">AEG42_29</strain>
    </source>
</reference>
<sequence length="111" mass="11758">MAFDEDLAQRLREQLAGEDAVTERRMFGGLTFLLHGHMSVTASAQGGLLARVDPASAEALLGAPGVTPMEMNGREMTGWLRVAPSAIADDAALSAWVERSVALVRTLPPKG</sequence>
<protein>
    <recommendedName>
        <fullName evidence="1">TfoX N-terminal domain-containing protein</fullName>
    </recommendedName>
</protein>
<dbReference type="InterPro" id="IPR007076">
    <property type="entry name" value="TfoX_N"/>
</dbReference>
<organism evidence="2">
    <name type="scientific">Paraconexibacter sp. AEG42_29</name>
    <dbReference type="NCBI Taxonomy" id="2997339"/>
    <lineage>
        <taxon>Bacteria</taxon>
        <taxon>Bacillati</taxon>
        <taxon>Actinomycetota</taxon>
        <taxon>Thermoleophilia</taxon>
        <taxon>Solirubrobacterales</taxon>
        <taxon>Paraconexibacteraceae</taxon>
        <taxon>Paraconexibacter</taxon>
    </lineage>
</organism>
<dbReference type="AlphaFoldDB" id="A0AAU7B287"/>
<feature type="domain" description="TfoX N-terminal" evidence="1">
    <location>
        <begin position="13"/>
        <end position="102"/>
    </location>
</feature>
<name>A0AAU7B287_9ACTN</name>
<dbReference type="Pfam" id="PF04993">
    <property type="entry name" value="TfoX_N"/>
    <property type="match status" value="1"/>
</dbReference>
<dbReference type="Gene3D" id="3.30.1460.30">
    <property type="entry name" value="YgaC/TfoX-N like chaperone"/>
    <property type="match status" value="1"/>
</dbReference>
<accession>A0AAU7B287</accession>
<evidence type="ECO:0000259" key="1">
    <source>
        <dbReference type="Pfam" id="PF04993"/>
    </source>
</evidence>
<dbReference type="EMBL" id="CP114014">
    <property type="protein sequence ID" value="XAY07717.1"/>
    <property type="molecule type" value="Genomic_DNA"/>
</dbReference>
<dbReference type="SUPFAM" id="SSF159894">
    <property type="entry name" value="YgaC/TfoX-N like"/>
    <property type="match status" value="1"/>
</dbReference>
<gene>
    <name evidence="2" type="ORF">DSM112329_04607</name>
</gene>
<proteinExistence type="predicted"/>
<dbReference type="RefSeq" id="WP_354698909.1">
    <property type="nucleotide sequence ID" value="NZ_CP114014.1"/>
</dbReference>
<evidence type="ECO:0000313" key="2">
    <source>
        <dbReference type="EMBL" id="XAY07717.1"/>
    </source>
</evidence>